<keyword evidence="12" id="KW-0234">DNA repair</keyword>
<dbReference type="InterPro" id="IPR015797">
    <property type="entry name" value="NUDIX_hydrolase-like_dom_sf"/>
</dbReference>
<dbReference type="InterPro" id="IPR044298">
    <property type="entry name" value="MIG/MutY"/>
</dbReference>
<dbReference type="Gene3D" id="3.90.79.10">
    <property type="entry name" value="Nucleoside Triphosphate Pyrophosphohydrolase"/>
    <property type="match status" value="1"/>
</dbReference>
<dbReference type="NCBIfam" id="TIGR01084">
    <property type="entry name" value="mutY"/>
    <property type="match status" value="1"/>
</dbReference>
<keyword evidence="17" id="KW-1185">Reference proteome</keyword>
<dbReference type="Pfam" id="PF00730">
    <property type="entry name" value="HhH-GPD"/>
    <property type="match status" value="1"/>
</dbReference>
<comment type="cofactor">
    <cofactor evidence="14">
        <name>[4Fe-4S] cluster</name>
        <dbReference type="ChEBI" id="CHEBI:49883"/>
    </cofactor>
    <text evidence="14">Binds 1 [4Fe-4S] cluster.</text>
</comment>
<dbReference type="SUPFAM" id="SSF48150">
    <property type="entry name" value="DNA-glycosylase"/>
    <property type="match status" value="1"/>
</dbReference>
<proteinExistence type="inferred from homology"/>
<dbReference type="PANTHER" id="PTHR42944:SF1">
    <property type="entry name" value="ADENINE DNA GLYCOSYLASE"/>
    <property type="match status" value="1"/>
</dbReference>
<dbReference type="EC" id="3.2.2.31" evidence="4 14"/>
<evidence type="ECO:0000256" key="14">
    <source>
        <dbReference type="RuleBase" id="RU365096"/>
    </source>
</evidence>
<keyword evidence="7" id="KW-0479">Metal-binding</keyword>
<dbReference type="InterPro" id="IPR003265">
    <property type="entry name" value="HhH-GPD_domain"/>
</dbReference>
<dbReference type="SUPFAM" id="SSF55811">
    <property type="entry name" value="Nudix"/>
    <property type="match status" value="1"/>
</dbReference>
<dbReference type="InterPro" id="IPR005760">
    <property type="entry name" value="A/G_AdeGlyc_MutY"/>
</dbReference>
<dbReference type="SMART" id="SM00478">
    <property type="entry name" value="ENDO3c"/>
    <property type="match status" value="1"/>
</dbReference>
<dbReference type="PROSITE" id="PS01155">
    <property type="entry name" value="ENDONUCLEASE_III_2"/>
    <property type="match status" value="1"/>
</dbReference>
<comment type="function">
    <text evidence="2">Adenine glycosylase active on G-A mispairs. MutY also corrects error-prone DNA synthesis past GO lesions which are due to the oxidatively damaged form of guanine: 7,8-dihydro-8-oxoguanine (8-oxo-dGTP).</text>
</comment>
<dbReference type="EMBL" id="WTVG01000051">
    <property type="protein sequence ID" value="NMG26034.1"/>
    <property type="molecule type" value="Genomic_DNA"/>
</dbReference>
<evidence type="ECO:0000256" key="11">
    <source>
        <dbReference type="ARBA" id="ARBA00023014"/>
    </source>
</evidence>
<protein>
    <recommendedName>
        <fullName evidence="5 14">Adenine DNA glycosylase</fullName>
        <ecNumber evidence="4 14">3.2.2.31</ecNumber>
    </recommendedName>
</protein>
<evidence type="ECO:0000313" key="17">
    <source>
        <dbReference type="Proteomes" id="UP000615989"/>
    </source>
</evidence>
<dbReference type="CDD" id="cd03431">
    <property type="entry name" value="NUDIX_DNA_Glycosylase_C-MutY"/>
    <property type="match status" value="1"/>
</dbReference>
<gene>
    <name evidence="16" type="primary">mutY</name>
    <name evidence="16" type="ORF">GO606_15185</name>
</gene>
<keyword evidence="6" id="KW-0004">4Fe-4S</keyword>
<evidence type="ECO:0000256" key="1">
    <source>
        <dbReference type="ARBA" id="ARBA00000843"/>
    </source>
</evidence>
<evidence type="ECO:0000256" key="2">
    <source>
        <dbReference type="ARBA" id="ARBA00002933"/>
    </source>
</evidence>
<evidence type="ECO:0000256" key="6">
    <source>
        <dbReference type="ARBA" id="ARBA00022485"/>
    </source>
</evidence>
<keyword evidence="11" id="KW-0411">Iron-sulfur</keyword>
<evidence type="ECO:0000256" key="4">
    <source>
        <dbReference type="ARBA" id="ARBA00012045"/>
    </source>
</evidence>
<organism evidence="16 17">
    <name type="scientific">Aromatoleum anaerobium</name>
    <dbReference type="NCBI Taxonomy" id="182180"/>
    <lineage>
        <taxon>Bacteria</taxon>
        <taxon>Pseudomonadati</taxon>
        <taxon>Pseudomonadota</taxon>
        <taxon>Betaproteobacteria</taxon>
        <taxon>Rhodocyclales</taxon>
        <taxon>Rhodocyclaceae</taxon>
        <taxon>Aromatoleum</taxon>
    </lineage>
</organism>
<evidence type="ECO:0000256" key="5">
    <source>
        <dbReference type="ARBA" id="ARBA00022023"/>
    </source>
</evidence>
<dbReference type="InterPro" id="IPR004035">
    <property type="entry name" value="Endouclease-III_FeS-bd_BS"/>
</dbReference>
<dbReference type="InterPro" id="IPR023170">
    <property type="entry name" value="HhH_base_excis_C"/>
</dbReference>
<name>A0ABX1PNC6_9RHOO</name>
<keyword evidence="8 14" id="KW-0227">DNA damage</keyword>
<evidence type="ECO:0000256" key="8">
    <source>
        <dbReference type="ARBA" id="ARBA00022763"/>
    </source>
</evidence>
<dbReference type="InterPro" id="IPR004036">
    <property type="entry name" value="Endonuclease-III-like_CS2"/>
</dbReference>
<dbReference type="InterPro" id="IPR011257">
    <property type="entry name" value="DNA_glycosylase"/>
</dbReference>
<evidence type="ECO:0000259" key="15">
    <source>
        <dbReference type="SMART" id="SM00478"/>
    </source>
</evidence>
<dbReference type="CDD" id="cd00056">
    <property type="entry name" value="ENDO3c"/>
    <property type="match status" value="1"/>
</dbReference>
<evidence type="ECO:0000313" key="16">
    <source>
        <dbReference type="EMBL" id="NMG26034.1"/>
    </source>
</evidence>
<dbReference type="InterPro" id="IPR029119">
    <property type="entry name" value="MutY_C"/>
</dbReference>
<evidence type="ECO:0000256" key="12">
    <source>
        <dbReference type="ARBA" id="ARBA00023204"/>
    </source>
</evidence>
<sequence>MDTGTTFAARLIDWHRRHGRHDLPWQHTSGRTPDPYRIWLSEIMLQQTQVDTVIPYYARFLARFPDLAALAAAPVDDVLALWSGLGYYARARNLHKAAQEVVELHGGSFPSRAAAIARLPGIGRSTAAAIAAFAFGERAAILDGNVKRVLCRAFGIDGFPGERAVAARLWALAESLLPQTDVGTYIQAQMDLGATVCRRSRPACARCPLTDSCVARREERIAELPAARPRKTVPQRRVRVAVIHAAGRVLLERRPPAGIWGGLLALPEIPDSEPDAGRWLQTRFGLAPRASLPLAPLNHAFTHFRLEITPIRFDVEDAGCSVAEAGHRWLALADLDAAGLPTPVRRILDALASGA</sequence>
<feature type="domain" description="HhH-GPD" evidence="15">
    <location>
        <begin position="44"/>
        <end position="195"/>
    </location>
</feature>
<dbReference type="RefSeq" id="WP_169119372.1">
    <property type="nucleotide sequence ID" value="NZ_WTVG02000038.1"/>
</dbReference>
<evidence type="ECO:0000256" key="7">
    <source>
        <dbReference type="ARBA" id="ARBA00022723"/>
    </source>
</evidence>
<comment type="catalytic activity">
    <reaction evidence="1 14">
        <text>Hydrolyzes free adenine bases from 7,8-dihydro-8-oxoguanine:adenine mismatched double-stranded DNA, leaving an apurinic site.</text>
        <dbReference type="EC" id="3.2.2.31"/>
    </reaction>
</comment>
<evidence type="ECO:0000256" key="9">
    <source>
        <dbReference type="ARBA" id="ARBA00022801"/>
    </source>
</evidence>
<comment type="caution">
    <text evidence="16">The sequence shown here is derived from an EMBL/GenBank/DDBJ whole genome shotgun (WGS) entry which is preliminary data.</text>
</comment>
<dbReference type="Gene3D" id="1.10.1670.10">
    <property type="entry name" value="Helix-hairpin-Helix base-excision DNA repair enzymes (C-terminal)"/>
    <property type="match status" value="1"/>
</dbReference>
<evidence type="ECO:0000256" key="10">
    <source>
        <dbReference type="ARBA" id="ARBA00023004"/>
    </source>
</evidence>
<comment type="similarity">
    <text evidence="3 14">Belongs to the Nth/MutY family.</text>
</comment>
<dbReference type="Pfam" id="PF14815">
    <property type="entry name" value="NUDIX_4"/>
    <property type="match status" value="1"/>
</dbReference>
<dbReference type="PROSITE" id="PS00764">
    <property type="entry name" value="ENDONUCLEASE_III_1"/>
    <property type="match status" value="1"/>
</dbReference>
<dbReference type="PANTHER" id="PTHR42944">
    <property type="entry name" value="ADENINE DNA GLYCOSYLASE"/>
    <property type="match status" value="1"/>
</dbReference>
<dbReference type="Gene3D" id="1.10.340.30">
    <property type="entry name" value="Hypothetical protein, domain 2"/>
    <property type="match status" value="1"/>
</dbReference>
<keyword evidence="13 14" id="KW-0326">Glycosidase</keyword>
<keyword evidence="10 14" id="KW-0408">Iron</keyword>
<accession>A0ABX1PNC6</accession>
<reference evidence="16" key="1">
    <citation type="submission" date="2019-12" db="EMBL/GenBank/DDBJ databases">
        <title>Comparative genomics gives insights into the taxonomy of the Azoarcus-Aromatoleum group and reveals separate origins of nif in the plant-associated Azoarcus and non-plant-associated Aromatoleum sub-groups.</title>
        <authorList>
            <person name="Lafos M."/>
            <person name="Maluk M."/>
            <person name="Batista M."/>
            <person name="Junghare M."/>
            <person name="Carmona M."/>
            <person name="Faoro H."/>
            <person name="Cruz L.M."/>
            <person name="Battistoni F."/>
            <person name="De Souza E."/>
            <person name="Pedrosa F."/>
            <person name="Chen W.-M."/>
            <person name="Poole P.S."/>
            <person name="Dixon R.A."/>
            <person name="James E.K."/>
        </authorList>
    </citation>
    <scope>NUCLEOTIDE SEQUENCE</scope>
    <source>
        <strain evidence="16">LuFRes1</strain>
    </source>
</reference>
<evidence type="ECO:0000256" key="13">
    <source>
        <dbReference type="ARBA" id="ARBA00023295"/>
    </source>
</evidence>
<keyword evidence="9" id="KW-0378">Hydrolase</keyword>
<dbReference type="Proteomes" id="UP000615989">
    <property type="component" value="Unassembled WGS sequence"/>
</dbReference>
<evidence type="ECO:0000256" key="3">
    <source>
        <dbReference type="ARBA" id="ARBA00008343"/>
    </source>
</evidence>